<evidence type="ECO:0000259" key="11">
    <source>
        <dbReference type="PROSITE" id="PS50222"/>
    </source>
</evidence>
<dbReference type="OMA" id="HWQREMS"/>
<dbReference type="PROSITE" id="PS50007">
    <property type="entry name" value="PIPLC_X_DOMAIN"/>
    <property type="match status" value="1"/>
</dbReference>
<evidence type="ECO:0000259" key="9">
    <source>
        <dbReference type="PROSITE" id="PS50004"/>
    </source>
</evidence>
<dbReference type="InterPro" id="IPR018247">
    <property type="entry name" value="EF_Hand_1_Ca_BS"/>
</dbReference>
<evidence type="ECO:0000259" key="10">
    <source>
        <dbReference type="PROSITE" id="PS50008"/>
    </source>
</evidence>
<dbReference type="GO" id="GO:0005509">
    <property type="term" value="F:calcium ion binding"/>
    <property type="evidence" value="ECO:0007669"/>
    <property type="project" value="InterPro"/>
</dbReference>
<dbReference type="GeneID" id="14493100"/>
<dbReference type="GO" id="GO:0048015">
    <property type="term" value="P:phosphatidylinositol-mediated signaling"/>
    <property type="evidence" value="ECO:0007669"/>
    <property type="project" value="TreeGrafter"/>
</dbReference>
<dbReference type="EMBL" id="HE806316">
    <property type="protein sequence ID" value="CCH58493.1"/>
    <property type="molecule type" value="Genomic_DNA"/>
</dbReference>
<dbReference type="SUPFAM" id="SSF51695">
    <property type="entry name" value="PLC-like phosphodiesterases"/>
    <property type="match status" value="1"/>
</dbReference>
<evidence type="ECO:0000256" key="5">
    <source>
        <dbReference type="ARBA" id="ARBA00022963"/>
    </source>
</evidence>
<dbReference type="KEGG" id="tbl:TBLA_0A07020"/>
<dbReference type="GO" id="GO:0051209">
    <property type="term" value="P:release of sequestered calcium ion into cytosol"/>
    <property type="evidence" value="ECO:0007669"/>
    <property type="project" value="TreeGrafter"/>
</dbReference>
<dbReference type="OrthoDB" id="269822at2759"/>
<keyword evidence="3 8" id="KW-0378">Hydrolase</keyword>
<feature type="domain" description="EF-hand" evidence="11">
    <location>
        <begin position="161"/>
        <end position="196"/>
    </location>
</feature>
<evidence type="ECO:0000313" key="12">
    <source>
        <dbReference type="EMBL" id="CCH58493.1"/>
    </source>
</evidence>
<dbReference type="Gene3D" id="3.20.20.190">
    <property type="entry name" value="Phosphatidylinositol (PI) phosphodiesterase"/>
    <property type="match status" value="1"/>
</dbReference>
<keyword evidence="6 8" id="KW-0443">Lipid metabolism</keyword>
<dbReference type="SMART" id="SM00149">
    <property type="entry name" value="PLCYc"/>
    <property type="match status" value="1"/>
</dbReference>
<evidence type="ECO:0000256" key="1">
    <source>
        <dbReference type="ARBA" id="ARBA00001913"/>
    </source>
</evidence>
<name>I2GWJ1_HENB6</name>
<dbReference type="InterPro" id="IPR001192">
    <property type="entry name" value="PI-PLC_fam"/>
</dbReference>
<evidence type="ECO:0000256" key="8">
    <source>
        <dbReference type="RuleBase" id="RU361133"/>
    </source>
</evidence>
<dbReference type="Pfam" id="PF00387">
    <property type="entry name" value="PI-PLC-Y"/>
    <property type="match status" value="1"/>
</dbReference>
<dbReference type="PROSITE" id="PS50222">
    <property type="entry name" value="EF_HAND_2"/>
    <property type="match status" value="1"/>
</dbReference>
<dbReference type="HOGENOM" id="CLU_002738_1_2_1"/>
<dbReference type="InterPro" id="IPR000008">
    <property type="entry name" value="C2_dom"/>
</dbReference>
<organism evidence="12 13">
    <name type="scientific">Henningerozyma blattae (strain ATCC 34711 / CBS 6284 / DSM 70876 / NBRC 10599 / NRRL Y-10934 / UCD 77-7)</name>
    <name type="common">Yeast</name>
    <name type="synonym">Tetrapisispora blattae</name>
    <dbReference type="NCBI Taxonomy" id="1071380"/>
    <lineage>
        <taxon>Eukaryota</taxon>
        <taxon>Fungi</taxon>
        <taxon>Dikarya</taxon>
        <taxon>Ascomycota</taxon>
        <taxon>Saccharomycotina</taxon>
        <taxon>Saccharomycetes</taxon>
        <taxon>Saccharomycetales</taxon>
        <taxon>Saccharomycetaceae</taxon>
        <taxon>Henningerozyma</taxon>
    </lineage>
</organism>
<dbReference type="PROSITE" id="PS50004">
    <property type="entry name" value="C2"/>
    <property type="match status" value="1"/>
</dbReference>
<keyword evidence="4" id="KW-0106">Calcium</keyword>
<comment type="catalytic activity">
    <reaction evidence="8">
        <text>a 1,2-diacyl-sn-glycero-3-phospho-(1D-myo-inositol-4,5-bisphosphate) + H2O = 1D-myo-inositol 1,4,5-trisphosphate + a 1,2-diacyl-sn-glycerol + H(+)</text>
        <dbReference type="Rhea" id="RHEA:33179"/>
        <dbReference type="ChEBI" id="CHEBI:15377"/>
        <dbReference type="ChEBI" id="CHEBI:15378"/>
        <dbReference type="ChEBI" id="CHEBI:17815"/>
        <dbReference type="ChEBI" id="CHEBI:58456"/>
        <dbReference type="ChEBI" id="CHEBI:203600"/>
        <dbReference type="EC" id="3.1.4.11"/>
    </reaction>
</comment>
<dbReference type="InterPro" id="IPR001711">
    <property type="entry name" value="PLipase_C_Pinositol-sp_Y"/>
</dbReference>
<dbReference type="SMART" id="SM00239">
    <property type="entry name" value="C2"/>
    <property type="match status" value="1"/>
</dbReference>
<dbReference type="FunCoup" id="I2GWJ1">
    <property type="interactions" value="372"/>
</dbReference>
<dbReference type="PROSITE" id="PS00018">
    <property type="entry name" value="EF_HAND_1"/>
    <property type="match status" value="1"/>
</dbReference>
<dbReference type="InterPro" id="IPR011993">
    <property type="entry name" value="PH-like_dom_sf"/>
</dbReference>
<dbReference type="GO" id="GO:0034501">
    <property type="term" value="P:protein localization to kinetochore"/>
    <property type="evidence" value="ECO:0007669"/>
    <property type="project" value="EnsemblFungi"/>
</dbReference>
<evidence type="ECO:0000256" key="4">
    <source>
        <dbReference type="ARBA" id="ARBA00022837"/>
    </source>
</evidence>
<dbReference type="GO" id="GO:0009395">
    <property type="term" value="P:phospholipid catabolic process"/>
    <property type="evidence" value="ECO:0007669"/>
    <property type="project" value="EnsemblFungi"/>
</dbReference>
<evidence type="ECO:0000256" key="3">
    <source>
        <dbReference type="ARBA" id="ARBA00022801"/>
    </source>
</evidence>
<dbReference type="Gene3D" id="2.30.29.30">
    <property type="entry name" value="Pleckstrin-homology domain (PH domain)/Phosphotyrosine-binding domain (PTB)"/>
    <property type="match status" value="1"/>
</dbReference>
<dbReference type="PROSITE" id="PS50008">
    <property type="entry name" value="PIPLC_Y_DOMAIN"/>
    <property type="match status" value="1"/>
</dbReference>
<evidence type="ECO:0000313" key="13">
    <source>
        <dbReference type="Proteomes" id="UP000002866"/>
    </source>
</evidence>
<dbReference type="GO" id="GO:0004435">
    <property type="term" value="F:phosphatidylinositol-4,5-bisphosphate phospholipase C activity"/>
    <property type="evidence" value="ECO:0007669"/>
    <property type="project" value="UniProtKB-EC"/>
</dbReference>
<dbReference type="GO" id="GO:0000776">
    <property type="term" value="C:kinetochore"/>
    <property type="evidence" value="ECO:0007669"/>
    <property type="project" value="EnsemblFungi"/>
</dbReference>
<reference evidence="12 13" key="1">
    <citation type="journal article" date="2011" name="Proc. Natl. Acad. Sci. U.S.A.">
        <title>Evolutionary erosion of yeast sex chromosomes by mating-type switching accidents.</title>
        <authorList>
            <person name="Gordon J.L."/>
            <person name="Armisen D."/>
            <person name="Proux-Wera E."/>
            <person name="Oheigeartaigh S.S."/>
            <person name="Byrne K.P."/>
            <person name="Wolfe K.H."/>
        </authorList>
    </citation>
    <scope>NUCLEOTIDE SEQUENCE [LARGE SCALE GENOMIC DNA]</scope>
    <source>
        <strain evidence="13">ATCC 34711 / CBS 6284 / DSM 70876 / NBRC 10599 / NRRL Y-10934 / UCD 77-7</strain>
    </source>
</reference>
<sequence length="744" mass="86755">MKFYNVELPCIKLLEKRKMLFFKLINNKTIIWKNGSKRLDIDSIKDVRTDSLARNYIEEYGIDNTTAKWWVTLIYVINNNKLKCLHLVLNNEEEFKLFVSSILDIIKERRELMQSILVPDHARFANIHWESTVSPKKEDEIKETLTFQDVQALCSKFNIVSSHSYLHKNFLLADVNNNGLLNFAEFQTFVKLLKKRDEIDTLWKNITLNKNKMNFESFFDFISTKQGENITKKAALRLFKQISQFKETINKDIFLKYLRNEPYTKNINENYSHPITDYFIASSHNTYLLGKQVAETPSVEGYIQVLQQGCRSVEIDIWDSEIGPVVCHGLLTSAIPLSNVVTAIRKYAFITSPYPLIISLEINCGPDNQLLTVKILREILGNSLLESIVDKHGIMSPRHLKHKIILKSKKCKHVEQQTPLSSFSSYSSSHESEVEIRQRRKKSTASIERFRRIKLKHDFRVIDQLLEISAIHGIRFRNTSLPESKTVNHCFSLNEKKIDKLCQDKTLKLAIDKHNRKFFMRVFPHVIRYKSSNFNPIQFWKYGTQMVATNWQTYDIGQQLNIAMFQLTDQKNGILNSGYVLKPKYIREKTTNTKNIPLIYEKIHQNKKKLIFNILSAQFLPSNDLKKGCTIAPYVIIEFFTTEITELNQDLQVHNGTKISDYKITTKTCPGNGFNPVWNCEMSINICDDSFTFIRLCVKSSDTTLGVICFKLDYLKRGYRHVPLYNMEGERYVFSTVFLYSEIK</sequence>
<evidence type="ECO:0000256" key="2">
    <source>
        <dbReference type="ARBA" id="ARBA00012368"/>
    </source>
</evidence>
<evidence type="ECO:0000256" key="7">
    <source>
        <dbReference type="ARBA" id="ARBA00023224"/>
    </source>
</evidence>
<dbReference type="EC" id="3.1.4.11" evidence="2 8"/>
<dbReference type="SUPFAM" id="SSF50729">
    <property type="entry name" value="PH domain-like"/>
    <property type="match status" value="1"/>
</dbReference>
<gene>
    <name evidence="12" type="primary">TBLA0A07020</name>
    <name evidence="12" type="ORF">TBLA_0A07020</name>
</gene>
<feature type="domain" description="PI-PLC Y-box" evidence="10">
    <location>
        <begin position="468"/>
        <end position="587"/>
    </location>
</feature>
<dbReference type="InParanoid" id="I2GWJ1"/>
<keyword evidence="7" id="KW-0807">Transducer</keyword>
<accession>I2GWJ1</accession>
<dbReference type="Gene3D" id="1.10.238.10">
    <property type="entry name" value="EF-hand"/>
    <property type="match status" value="2"/>
</dbReference>
<dbReference type="InterPro" id="IPR017946">
    <property type="entry name" value="PLC-like_Pdiesterase_TIM-brl"/>
</dbReference>
<dbReference type="RefSeq" id="XP_004178012.1">
    <property type="nucleotide sequence ID" value="XM_004177964.1"/>
</dbReference>
<dbReference type="SUPFAM" id="SSF49562">
    <property type="entry name" value="C2 domain (Calcium/lipid-binding domain, CaLB)"/>
    <property type="match status" value="1"/>
</dbReference>
<dbReference type="SUPFAM" id="SSF47473">
    <property type="entry name" value="EF-hand"/>
    <property type="match status" value="1"/>
</dbReference>
<dbReference type="Pfam" id="PF00388">
    <property type="entry name" value="PI-PLC-X"/>
    <property type="match status" value="1"/>
</dbReference>
<dbReference type="Proteomes" id="UP000002866">
    <property type="component" value="Chromosome 1"/>
</dbReference>
<dbReference type="InterPro" id="IPR037755">
    <property type="entry name" value="Plc1_PH"/>
</dbReference>
<dbReference type="InterPro" id="IPR011992">
    <property type="entry name" value="EF-hand-dom_pair"/>
</dbReference>
<proteinExistence type="predicted"/>
<evidence type="ECO:0000256" key="6">
    <source>
        <dbReference type="ARBA" id="ARBA00023098"/>
    </source>
</evidence>
<dbReference type="CDD" id="cd08598">
    <property type="entry name" value="PI-PLC1c_yeast"/>
    <property type="match status" value="1"/>
</dbReference>
<dbReference type="SMART" id="SM00148">
    <property type="entry name" value="PLCXc"/>
    <property type="match status" value="1"/>
</dbReference>
<dbReference type="Pfam" id="PF00168">
    <property type="entry name" value="C2"/>
    <property type="match status" value="1"/>
</dbReference>
<feature type="domain" description="C2" evidence="9">
    <location>
        <begin position="590"/>
        <end position="737"/>
    </location>
</feature>
<dbReference type="eggNOG" id="KOG0169">
    <property type="taxonomic scope" value="Eukaryota"/>
</dbReference>
<dbReference type="PRINTS" id="PR00390">
    <property type="entry name" value="PHPHLIPASEC"/>
</dbReference>
<dbReference type="InterPro" id="IPR000909">
    <property type="entry name" value="PLipase_C_PInositol-sp_X_dom"/>
</dbReference>
<dbReference type="Pfam" id="PF09279">
    <property type="entry name" value="EF-hand_like"/>
    <property type="match status" value="1"/>
</dbReference>
<dbReference type="STRING" id="1071380.I2GWJ1"/>
<dbReference type="InterPro" id="IPR015359">
    <property type="entry name" value="PLC_EF-hand-like"/>
</dbReference>
<keyword evidence="5 8" id="KW-0442">Lipid degradation</keyword>
<dbReference type="Gene3D" id="2.60.40.150">
    <property type="entry name" value="C2 domain"/>
    <property type="match status" value="1"/>
</dbReference>
<dbReference type="PANTHER" id="PTHR10336:SF36">
    <property type="entry name" value="1-PHOSPHATIDYLINOSITOL 4,5-BISPHOSPHATE PHOSPHODIESTERASE BETA-4"/>
    <property type="match status" value="1"/>
</dbReference>
<comment type="cofactor">
    <cofactor evidence="1">
        <name>Ca(2+)</name>
        <dbReference type="ChEBI" id="CHEBI:29108"/>
    </cofactor>
</comment>
<dbReference type="GO" id="GO:0032958">
    <property type="term" value="P:inositol phosphate biosynthetic process"/>
    <property type="evidence" value="ECO:0007669"/>
    <property type="project" value="EnsemblFungi"/>
</dbReference>
<dbReference type="CDD" id="cd13360">
    <property type="entry name" value="PH_PLC_fungal"/>
    <property type="match status" value="1"/>
</dbReference>
<dbReference type="AlphaFoldDB" id="I2GWJ1"/>
<dbReference type="GO" id="GO:0001402">
    <property type="term" value="P:signal transduction involved in filamentous growth"/>
    <property type="evidence" value="ECO:0007669"/>
    <property type="project" value="EnsemblFungi"/>
</dbReference>
<dbReference type="InterPro" id="IPR002048">
    <property type="entry name" value="EF_hand_dom"/>
</dbReference>
<keyword evidence="13" id="KW-1185">Reference proteome</keyword>
<dbReference type="InterPro" id="IPR035892">
    <property type="entry name" value="C2_domain_sf"/>
</dbReference>
<dbReference type="CDD" id="cd00275">
    <property type="entry name" value="C2_PLC_like"/>
    <property type="match status" value="1"/>
</dbReference>
<protein>
    <recommendedName>
        <fullName evidence="2 8">Phosphoinositide phospholipase C</fullName>
        <ecNumber evidence="2 8">3.1.4.11</ecNumber>
    </recommendedName>
</protein>
<dbReference type="PANTHER" id="PTHR10336">
    <property type="entry name" value="PHOSPHOINOSITIDE-SPECIFIC PHOSPHOLIPASE C FAMILY PROTEIN"/>
    <property type="match status" value="1"/>
</dbReference>